<protein>
    <recommendedName>
        <fullName evidence="5">Glycosyltransferase</fullName>
        <ecNumber evidence="5">2.4.1.-</ecNumber>
    </recommendedName>
</protein>
<dbReference type="PANTHER" id="PTHR48049">
    <property type="entry name" value="GLYCOSYLTRANSFERASE"/>
    <property type="match status" value="1"/>
</dbReference>
<dbReference type="Proteomes" id="UP000000768">
    <property type="component" value="Chromosome 1"/>
</dbReference>
<accession>A0A1Z5S4C2</accession>
<dbReference type="PANTHER" id="PTHR48049:SF88">
    <property type="entry name" value="GLYCOSYLTRANSFERASE"/>
    <property type="match status" value="1"/>
</dbReference>
<name>A0A1Z5S4C2_SORBI</name>
<feature type="region of interest" description="Disordered" evidence="6">
    <location>
        <begin position="481"/>
        <end position="506"/>
    </location>
</feature>
<evidence type="ECO:0000313" key="7">
    <source>
        <dbReference type="EMBL" id="OQU90802.1"/>
    </source>
</evidence>
<dbReference type="Gramene" id="OQU90802">
    <property type="protein sequence ID" value="OQU90802"/>
    <property type="gene ID" value="SORBI_3001G049900"/>
</dbReference>
<dbReference type="InParanoid" id="A0A1Z5S4C2"/>
<dbReference type="CDD" id="cd03784">
    <property type="entry name" value="GT1_Gtf-like"/>
    <property type="match status" value="1"/>
</dbReference>
<feature type="compositionally biased region" description="Basic residues" evidence="6">
    <location>
        <begin position="527"/>
        <end position="548"/>
    </location>
</feature>
<evidence type="ECO:0000256" key="1">
    <source>
        <dbReference type="ARBA" id="ARBA00009995"/>
    </source>
</evidence>
<evidence type="ECO:0000256" key="4">
    <source>
        <dbReference type="RuleBase" id="RU003718"/>
    </source>
</evidence>
<gene>
    <name evidence="7" type="ORF">SORBI_3001G049900</name>
</gene>
<reference evidence="7 8" key="1">
    <citation type="journal article" date="2009" name="Nature">
        <title>The Sorghum bicolor genome and the diversification of grasses.</title>
        <authorList>
            <person name="Paterson A.H."/>
            <person name="Bowers J.E."/>
            <person name="Bruggmann R."/>
            <person name="Dubchak I."/>
            <person name="Grimwood J."/>
            <person name="Gundlach H."/>
            <person name="Haberer G."/>
            <person name="Hellsten U."/>
            <person name="Mitros T."/>
            <person name="Poliakov A."/>
            <person name="Schmutz J."/>
            <person name="Spannagl M."/>
            <person name="Tang H."/>
            <person name="Wang X."/>
            <person name="Wicker T."/>
            <person name="Bharti A.K."/>
            <person name="Chapman J."/>
            <person name="Feltus F.A."/>
            <person name="Gowik U."/>
            <person name="Grigoriev I.V."/>
            <person name="Lyons E."/>
            <person name="Maher C.A."/>
            <person name="Martis M."/>
            <person name="Narechania A."/>
            <person name="Otillar R.P."/>
            <person name="Penning B.W."/>
            <person name="Salamov A.A."/>
            <person name="Wang Y."/>
            <person name="Zhang L."/>
            <person name="Carpita N.C."/>
            <person name="Freeling M."/>
            <person name="Gingle A.R."/>
            <person name="Hash C.T."/>
            <person name="Keller B."/>
            <person name="Klein P."/>
            <person name="Kresovich S."/>
            <person name="McCann M.C."/>
            <person name="Ming R."/>
            <person name="Peterson D.G."/>
            <person name="Mehboob-ur-Rahman"/>
            <person name="Ware D."/>
            <person name="Westhoff P."/>
            <person name="Mayer K.F."/>
            <person name="Messing J."/>
            <person name="Rokhsar D.S."/>
        </authorList>
    </citation>
    <scope>NUCLEOTIDE SEQUENCE [LARGE SCALE GENOMIC DNA]</scope>
    <source>
        <strain evidence="8">cv. BTx623</strain>
    </source>
</reference>
<organism evidence="7 8">
    <name type="scientific">Sorghum bicolor</name>
    <name type="common">Sorghum</name>
    <name type="synonym">Sorghum vulgare</name>
    <dbReference type="NCBI Taxonomy" id="4558"/>
    <lineage>
        <taxon>Eukaryota</taxon>
        <taxon>Viridiplantae</taxon>
        <taxon>Streptophyta</taxon>
        <taxon>Embryophyta</taxon>
        <taxon>Tracheophyta</taxon>
        <taxon>Spermatophyta</taxon>
        <taxon>Magnoliopsida</taxon>
        <taxon>Liliopsida</taxon>
        <taxon>Poales</taxon>
        <taxon>Poaceae</taxon>
        <taxon>PACMAD clade</taxon>
        <taxon>Panicoideae</taxon>
        <taxon>Andropogonodae</taxon>
        <taxon>Andropogoneae</taxon>
        <taxon>Sorghinae</taxon>
        <taxon>Sorghum</taxon>
    </lineage>
</organism>
<proteinExistence type="inferred from homology"/>
<reference evidence="8" key="2">
    <citation type="journal article" date="2018" name="Plant J.">
        <title>The Sorghum bicolor reference genome: improved assembly, gene annotations, a transcriptome atlas, and signatures of genome organization.</title>
        <authorList>
            <person name="McCormick R.F."/>
            <person name="Truong S.K."/>
            <person name="Sreedasyam A."/>
            <person name="Jenkins J."/>
            <person name="Shu S."/>
            <person name="Sims D."/>
            <person name="Kennedy M."/>
            <person name="Amirebrahimi M."/>
            <person name="Weers B.D."/>
            <person name="McKinley B."/>
            <person name="Mattison A."/>
            <person name="Morishige D.T."/>
            <person name="Grimwood J."/>
            <person name="Schmutz J."/>
            <person name="Mullet J.E."/>
        </authorList>
    </citation>
    <scope>NUCLEOTIDE SEQUENCE [LARGE SCALE GENOMIC DNA]</scope>
    <source>
        <strain evidence="8">cv. BTx623</strain>
    </source>
</reference>
<dbReference type="PROSITE" id="PS00375">
    <property type="entry name" value="UDPGT"/>
    <property type="match status" value="1"/>
</dbReference>
<evidence type="ECO:0000256" key="6">
    <source>
        <dbReference type="SAM" id="MobiDB-lite"/>
    </source>
</evidence>
<evidence type="ECO:0000256" key="2">
    <source>
        <dbReference type="ARBA" id="ARBA00022676"/>
    </source>
</evidence>
<dbReference type="OMA" id="CIDNIER"/>
<dbReference type="SUPFAM" id="SSF53756">
    <property type="entry name" value="UDP-Glycosyltransferase/glycogen phosphorylase"/>
    <property type="match status" value="1"/>
</dbReference>
<dbReference type="eggNOG" id="KOG1192">
    <property type="taxonomic scope" value="Eukaryota"/>
</dbReference>
<dbReference type="FunFam" id="3.40.50.2000:FF:000088">
    <property type="entry name" value="Glycosyltransferase"/>
    <property type="match status" value="1"/>
</dbReference>
<feature type="region of interest" description="Disordered" evidence="6">
    <location>
        <begin position="520"/>
        <end position="571"/>
    </location>
</feature>
<evidence type="ECO:0000313" key="8">
    <source>
        <dbReference type="Proteomes" id="UP000000768"/>
    </source>
</evidence>
<dbReference type="FunFam" id="3.40.50.2000:FF:000037">
    <property type="entry name" value="Glycosyltransferase"/>
    <property type="match status" value="1"/>
</dbReference>
<evidence type="ECO:0000256" key="3">
    <source>
        <dbReference type="ARBA" id="ARBA00022679"/>
    </source>
</evidence>
<dbReference type="Pfam" id="PF00201">
    <property type="entry name" value="UDPGT"/>
    <property type="match status" value="1"/>
</dbReference>
<dbReference type="Gene3D" id="3.40.50.2000">
    <property type="entry name" value="Glycogen Phosphorylase B"/>
    <property type="match status" value="2"/>
</dbReference>
<dbReference type="EMBL" id="CM000760">
    <property type="protein sequence ID" value="OQU90802.1"/>
    <property type="molecule type" value="Genomic_DNA"/>
</dbReference>
<dbReference type="FunCoup" id="A0A1Z5S4C2">
    <property type="interactions" value="4"/>
</dbReference>
<keyword evidence="3 4" id="KW-0808">Transferase</keyword>
<evidence type="ECO:0000256" key="5">
    <source>
        <dbReference type="RuleBase" id="RU362057"/>
    </source>
</evidence>
<dbReference type="InterPro" id="IPR035595">
    <property type="entry name" value="UDP_glycos_trans_CS"/>
</dbReference>
<keyword evidence="2 4" id="KW-0328">Glycosyltransferase</keyword>
<dbReference type="EC" id="2.4.1.-" evidence="5"/>
<comment type="similarity">
    <text evidence="1 4">Belongs to the UDP-glycosyltransferase family.</text>
</comment>
<keyword evidence="8" id="KW-1185">Reference proteome</keyword>
<sequence>MEVEAAAAGKLNVVLFPWLAFGHMIPFMELAKRLAAMGHAVTFLTTPRNVARLPPVPADLSPRVRLVALPAPVAQGLPEGAESTTDVPPEKQELLKKALDGLAAPFAAFLAEAVADGGRRPDWIVMDFCHHWVPAIAEAHGVSCAMFLIVQAAWMAFVGPRSANAGHPRTTAEHFTVPPKWLPSFPPAIAYRRHEGDWILAAFQPNASGVSDFDRLWQAMDGTRLIIYRSCDEVDVPGVFAVLTDLFQQPAVPAGPVLDDDDRDSSISVSGARPEVLQWLDKQAPKSVIYVALGSEAPLTAKTLHELALGLELAGVRFLWAFRKPAGMSAPGTDDGVGELLPAGFEDRTRGRGLVWPGWVPQVRVLAHAAVGAFLTHCGWGSTVEGLVLGHPLVMLPFVVDQGIIARTMAERGVGVEVARDESDGSFGRDGVAEAVRRVVVEEDGKVFASNAMKLKEALGDQRRQDQYMDDLVGYLTRYKGQGALDQRPSHHRLPPPRGRLDPRRVPAQRVRGVRLRPLVAGNGWHPPHHLPQLRRGRRARSVRRPHRSLPTASRPRRGLAAACTRRRRRP</sequence>
<dbReference type="AlphaFoldDB" id="A0A1Z5S4C2"/>
<dbReference type="InterPro" id="IPR050481">
    <property type="entry name" value="UDP-glycosyltransf_plant"/>
</dbReference>
<dbReference type="GO" id="GO:0035251">
    <property type="term" value="F:UDP-glucosyltransferase activity"/>
    <property type="evidence" value="ECO:0000318"/>
    <property type="project" value="GO_Central"/>
</dbReference>
<dbReference type="InterPro" id="IPR002213">
    <property type="entry name" value="UDP_glucos_trans"/>
</dbReference>